<dbReference type="STRING" id="582851.GCA_900162665_00184"/>
<dbReference type="GO" id="GO:0051536">
    <property type="term" value="F:iron-sulfur cluster binding"/>
    <property type="evidence" value="ECO:0007669"/>
    <property type="project" value="UniProtKB-KW"/>
</dbReference>
<dbReference type="InterPro" id="IPR015421">
    <property type="entry name" value="PyrdxlP-dep_Trfase_major"/>
</dbReference>
<dbReference type="OrthoDB" id="9808002at2"/>
<evidence type="ECO:0000313" key="8">
    <source>
        <dbReference type="EMBL" id="GEN88074.1"/>
    </source>
</evidence>
<dbReference type="PANTHER" id="PTHR11601">
    <property type="entry name" value="CYSTEINE DESULFURYLASE FAMILY MEMBER"/>
    <property type="match status" value="1"/>
</dbReference>
<comment type="caution">
    <text evidence="8">The sequence shown here is derived from an EMBL/GenBank/DDBJ whole genome shotgun (WGS) entry which is preliminary data.</text>
</comment>
<dbReference type="PIRSF" id="PIRSF005572">
    <property type="entry name" value="NifS"/>
    <property type="match status" value="1"/>
</dbReference>
<name>A0A511ZKU0_9BACI</name>
<evidence type="ECO:0000256" key="4">
    <source>
        <dbReference type="ARBA" id="ARBA00022898"/>
    </source>
</evidence>
<dbReference type="InterPro" id="IPR000192">
    <property type="entry name" value="Aminotrans_V_dom"/>
</dbReference>
<dbReference type="AlphaFoldDB" id="A0A511ZKU0"/>
<evidence type="ECO:0000256" key="3">
    <source>
        <dbReference type="ARBA" id="ARBA00022723"/>
    </source>
</evidence>
<gene>
    <name evidence="8" type="ORF">OSO01_28130</name>
</gene>
<evidence type="ECO:0000256" key="1">
    <source>
        <dbReference type="ARBA" id="ARBA00001933"/>
    </source>
</evidence>
<dbReference type="InterPro" id="IPR015424">
    <property type="entry name" value="PyrdxlP-dep_Trfase"/>
</dbReference>
<evidence type="ECO:0000256" key="2">
    <source>
        <dbReference type="ARBA" id="ARBA00006490"/>
    </source>
</evidence>
<organism evidence="8 9">
    <name type="scientific">Oceanobacillus sojae</name>
    <dbReference type="NCBI Taxonomy" id="582851"/>
    <lineage>
        <taxon>Bacteria</taxon>
        <taxon>Bacillati</taxon>
        <taxon>Bacillota</taxon>
        <taxon>Bacilli</taxon>
        <taxon>Bacillales</taxon>
        <taxon>Bacillaceae</taxon>
        <taxon>Oceanobacillus</taxon>
    </lineage>
</organism>
<dbReference type="Pfam" id="PF00266">
    <property type="entry name" value="Aminotran_5"/>
    <property type="match status" value="1"/>
</dbReference>
<keyword evidence="8" id="KW-0808">Transferase</keyword>
<evidence type="ECO:0000256" key="5">
    <source>
        <dbReference type="ARBA" id="ARBA00023004"/>
    </source>
</evidence>
<dbReference type="InterPro" id="IPR015422">
    <property type="entry name" value="PyrdxlP-dep_Trfase_small"/>
</dbReference>
<sequence>MIYFDNSATTKPHPEVIESFAKVSANYFANSSSIHPLGGQVEKLLDAARQQAADLIGVSKETIIFTSGGTEGNNTAIKGVALEHQSRGKHIITTQAEHPSIHDTCRSLEKLGFEITYMPVAEDGTVSAADVENSIRKDTILVTMMQVNNEIGSIQPIEEIGNVLKKHPKVLFHVDAVQGLGKVPLNLSDTGIDLCTFSGHKIHGLKGTGLLYVNHTAKLYPLLHGGSQESGIRSGTENVAGAVSFVKALRLIKEKQDIQKKDNILKTLHDKLMKELSQLEGIEINSPAGGANHIIHFSVPGIKPEVIIHSLSQKEIYISTKSACSSRDLTESHVLVACGKTKEVSSSGLRVSFSYENKEEEVDIFVKEIKKAIQQFKEVLR</sequence>
<dbReference type="Proteomes" id="UP000321558">
    <property type="component" value="Unassembled WGS sequence"/>
</dbReference>
<evidence type="ECO:0000259" key="7">
    <source>
        <dbReference type="Pfam" id="PF00266"/>
    </source>
</evidence>
<keyword evidence="6" id="KW-0411">Iron-sulfur</keyword>
<proteinExistence type="inferred from homology"/>
<dbReference type="Gene3D" id="3.90.1150.10">
    <property type="entry name" value="Aspartate Aminotransferase, domain 1"/>
    <property type="match status" value="1"/>
</dbReference>
<comment type="similarity">
    <text evidence="2">Belongs to the class-V pyridoxal-phosphate-dependent aminotransferase family. NifS/IscS subfamily.</text>
</comment>
<keyword evidence="3" id="KW-0479">Metal-binding</keyword>
<keyword evidence="9" id="KW-1185">Reference proteome</keyword>
<evidence type="ECO:0000256" key="6">
    <source>
        <dbReference type="ARBA" id="ARBA00023014"/>
    </source>
</evidence>
<keyword evidence="8" id="KW-0032">Aminotransferase</keyword>
<dbReference type="GO" id="GO:0008483">
    <property type="term" value="F:transaminase activity"/>
    <property type="evidence" value="ECO:0007669"/>
    <property type="project" value="UniProtKB-KW"/>
</dbReference>
<dbReference type="GO" id="GO:0031071">
    <property type="term" value="F:cysteine desulfurase activity"/>
    <property type="evidence" value="ECO:0007669"/>
    <property type="project" value="UniProtKB-ARBA"/>
</dbReference>
<feature type="domain" description="Aminotransferase class V" evidence="7">
    <location>
        <begin position="2"/>
        <end position="365"/>
    </location>
</feature>
<evidence type="ECO:0000313" key="9">
    <source>
        <dbReference type="Proteomes" id="UP000321558"/>
    </source>
</evidence>
<dbReference type="FunFam" id="3.40.640.10:FF:000084">
    <property type="entry name" value="IscS-like cysteine desulfurase"/>
    <property type="match status" value="1"/>
</dbReference>
<dbReference type="InterPro" id="IPR016454">
    <property type="entry name" value="Cysteine_dSase"/>
</dbReference>
<protein>
    <submittedName>
        <fullName evidence="8">Aminotransferase V</fullName>
    </submittedName>
</protein>
<dbReference type="EMBL" id="BJYM01000011">
    <property type="protein sequence ID" value="GEN88074.1"/>
    <property type="molecule type" value="Genomic_DNA"/>
</dbReference>
<reference evidence="8 9" key="1">
    <citation type="submission" date="2019-07" db="EMBL/GenBank/DDBJ databases">
        <title>Whole genome shotgun sequence of Oceanobacillus sojae NBRC 105379.</title>
        <authorList>
            <person name="Hosoyama A."/>
            <person name="Uohara A."/>
            <person name="Ohji S."/>
            <person name="Ichikawa N."/>
        </authorList>
    </citation>
    <scope>NUCLEOTIDE SEQUENCE [LARGE SCALE GENOMIC DNA]</scope>
    <source>
        <strain evidence="8 9">NBRC 105379</strain>
    </source>
</reference>
<dbReference type="Gene3D" id="3.40.640.10">
    <property type="entry name" value="Type I PLP-dependent aspartate aminotransferase-like (Major domain)"/>
    <property type="match status" value="1"/>
</dbReference>
<dbReference type="RefSeq" id="WP_147211013.1">
    <property type="nucleotide sequence ID" value="NZ_BJYM01000011.1"/>
</dbReference>
<keyword evidence="5" id="KW-0408">Iron</keyword>
<dbReference type="GO" id="GO:0046872">
    <property type="term" value="F:metal ion binding"/>
    <property type="evidence" value="ECO:0007669"/>
    <property type="project" value="UniProtKB-KW"/>
</dbReference>
<dbReference type="SUPFAM" id="SSF53383">
    <property type="entry name" value="PLP-dependent transferases"/>
    <property type="match status" value="1"/>
</dbReference>
<dbReference type="PANTHER" id="PTHR11601:SF50">
    <property type="entry name" value="CYSTEINE DESULFURASE ISCS 2-RELATED"/>
    <property type="match status" value="1"/>
</dbReference>
<comment type="cofactor">
    <cofactor evidence="1">
        <name>pyridoxal 5'-phosphate</name>
        <dbReference type="ChEBI" id="CHEBI:597326"/>
    </cofactor>
</comment>
<accession>A0A511ZKU0</accession>
<keyword evidence="4" id="KW-0663">Pyridoxal phosphate</keyword>